<dbReference type="PROSITE" id="PS51043">
    <property type="entry name" value="DDHD"/>
    <property type="match status" value="1"/>
</dbReference>
<evidence type="ECO:0000313" key="5">
    <source>
        <dbReference type="WBParaSite" id="ECPE_0001448001-mRNA-1"/>
    </source>
</evidence>
<dbReference type="GO" id="GO:0035091">
    <property type="term" value="F:phosphatidylinositol binding"/>
    <property type="evidence" value="ECO:0007669"/>
    <property type="project" value="TreeGrafter"/>
</dbReference>
<dbReference type="PANTHER" id="PTHR10658:SF11">
    <property type="entry name" value="VIBRATOR, ISOFORM B"/>
    <property type="match status" value="1"/>
</dbReference>
<dbReference type="Pfam" id="PF02862">
    <property type="entry name" value="DDHD"/>
    <property type="match status" value="2"/>
</dbReference>
<feature type="domain" description="DDHD" evidence="2">
    <location>
        <begin position="1"/>
        <end position="176"/>
    </location>
</feature>
<accession>A0A183B5F5</accession>
<dbReference type="EMBL" id="UZAN01057577">
    <property type="protein sequence ID" value="VDP91712.1"/>
    <property type="molecule type" value="Genomic_DNA"/>
</dbReference>
<feature type="compositionally biased region" description="Low complexity" evidence="1">
    <location>
        <begin position="259"/>
        <end position="271"/>
    </location>
</feature>
<evidence type="ECO:0000313" key="4">
    <source>
        <dbReference type="Proteomes" id="UP000272942"/>
    </source>
</evidence>
<name>A0A183B5F5_9TREM</name>
<dbReference type="GO" id="GO:0005737">
    <property type="term" value="C:cytoplasm"/>
    <property type="evidence" value="ECO:0007669"/>
    <property type="project" value="TreeGrafter"/>
</dbReference>
<dbReference type="Proteomes" id="UP000272942">
    <property type="component" value="Unassembled WGS sequence"/>
</dbReference>
<dbReference type="GO" id="GO:0046872">
    <property type="term" value="F:metal ion binding"/>
    <property type="evidence" value="ECO:0007669"/>
    <property type="project" value="InterPro"/>
</dbReference>
<reference evidence="5" key="1">
    <citation type="submission" date="2016-06" db="UniProtKB">
        <authorList>
            <consortium name="WormBaseParasite"/>
        </authorList>
    </citation>
    <scope>IDENTIFICATION</scope>
</reference>
<sequence>MHVESTRSRDLCTELRVAADQVCNLFHPTDPCSFRVEPILHPRFDQIIPLHVPQYAHYPLGDSQPTSLVETLVRQAKLFETDVGLQSTQADGNTMGNTTSERVPLNARNWEKATMIAFEALKKVRQNWWGQHRVDYCVHCPEGVQGLLARARAPIFHASYWESSDVAAFVLRQSPNCARPLICEVTVTISYIKLDFPPAPMHIGNHQIVIETCFSLPENSYAVDMDDDVAVSGLMDLSRDTHVGLENSVHPLPSTNSTGNRPSSSSLLGSRFRLRRQGSESSKVV</sequence>
<reference evidence="3 4" key="2">
    <citation type="submission" date="2018-11" db="EMBL/GenBank/DDBJ databases">
        <authorList>
            <consortium name="Pathogen Informatics"/>
        </authorList>
    </citation>
    <scope>NUCLEOTIDE SEQUENCE [LARGE SCALE GENOMIC DNA]</scope>
    <source>
        <strain evidence="3 4">Egypt</strain>
    </source>
</reference>
<feature type="region of interest" description="Disordered" evidence="1">
    <location>
        <begin position="245"/>
        <end position="285"/>
    </location>
</feature>
<dbReference type="GO" id="GO:0031210">
    <property type="term" value="F:phosphatidylcholine binding"/>
    <property type="evidence" value="ECO:0007669"/>
    <property type="project" value="TreeGrafter"/>
</dbReference>
<dbReference type="SMART" id="SM01127">
    <property type="entry name" value="DDHD"/>
    <property type="match status" value="1"/>
</dbReference>
<protein>
    <submittedName>
        <fullName evidence="5">DDHD domain-containing protein</fullName>
    </submittedName>
</protein>
<gene>
    <name evidence="3" type="ORF">ECPE_LOCUS14440</name>
</gene>
<dbReference type="GO" id="GO:0008526">
    <property type="term" value="F:phosphatidylinositol transfer activity"/>
    <property type="evidence" value="ECO:0007669"/>
    <property type="project" value="TreeGrafter"/>
</dbReference>
<evidence type="ECO:0000256" key="1">
    <source>
        <dbReference type="SAM" id="MobiDB-lite"/>
    </source>
</evidence>
<proteinExistence type="predicted"/>
<dbReference type="AlphaFoldDB" id="A0A183B5F5"/>
<dbReference type="InterPro" id="IPR001666">
    <property type="entry name" value="PI_transfer"/>
</dbReference>
<dbReference type="OrthoDB" id="10053061at2759"/>
<dbReference type="WBParaSite" id="ECPE_0001448001-mRNA-1">
    <property type="protein sequence ID" value="ECPE_0001448001-mRNA-1"/>
    <property type="gene ID" value="ECPE_0001448001"/>
</dbReference>
<keyword evidence="4" id="KW-1185">Reference proteome</keyword>
<dbReference type="PANTHER" id="PTHR10658">
    <property type="entry name" value="PHOSPHATIDYLINOSITOL TRANSFER PROTEIN"/>
    <property type="match status" value="1"/>
</dbReference>
<evidence type="ECO:0000313" key="3">
    <source>
        <dbReference type="EMBL" id="VDP91712.1"/>
    </source>
</evidence>
<evidence type="ECO:0000259" key="2">
    <source>
        <dbReference type="PROSITE" id="PS51043"/>
    </source>
</evidence>
<dbReference type="InterPro" id="IPR004177">
    <property type="entry name" value="DDHD_dom"/>
</dbReference>
<dbReference type="GO" id="GO:0008525">
    <property type="term" value="F:phosphatidylcholine transporter activity"/>
    <property type="evidence" value="ECO:0007669"/>
    <property type="project" value="TreeGrafter"/>
</dbReference>
<organism evidence="5">
    <name type="scientific">Echinostoma caproni</name>
    <dbReference type="NCBI Taxonomy" id="27848"/>
    <lineage>
        <taxon>Eukaryota</taxon>
        <taxon>Metazoa</taxon>
        <taxon>Spiralia</taxon>
        <taxon>Lophotrochozoa</taxon>
        <taxon>Platyhelminthes</taxon>
        <taxon>Trematoda</taxon>
        <taxon>Digenea</taxon>
        <taxon>Plagiorchiida</taxon>
        <taxon>Echinostomata</taxon>
        <taxon>Echinostomatoidea</taxon>
        <taxon>Echinostomatidae</taxon>
        <taxon>Echinostoma</taxon>
    </lineage>
</organism>